<protein>
    <submittedName>
        <fullName evidence="1">Uncharacterized protein</fullName>
    </submittedName>
</protein>
<name>A0A2T8F4P5_9ACTN</name>
<dbReference type="EMBL" id="QDGZ01000016">
    <property type="protein sequence ID" value="PVG80667.1"/>
    <property type="molecule type" value="Genomic_DNA"/>
</dbReference>
<evidence type="ECO:0000313" key="2">
    <source>
        <dbReference type="Proteomes" id="UP000246018"/>
    </source>
</evidence>
<accession>A0A2T8F4P5</accession>
<dbReference type="Proteomes" id="UP000246018">
    <property type="component" value="Unassembled WGS sequence"/>
</dbReference>
<dbReference type="AlphaFoldDB" id="A0A2T8F4P5"/>
<gene>
    <name evidence="1" type="ORF">DDE18_21945</name>
</gene>
<keyword evidence="2" id="KW-1185">Reference proteome</keyword>
<reference evidence="1 2" key="1">
    <citation type="submission" date="2018-04" db="EMBL/GenBank/DDBJ databases">
        <title>Genome of Nocardioides gansuensis WSJ-1.</title>
        <authorList>
            <person name="Wu S."/>
            <person name="Wang G."/>
        </authorList>
    </citation>
    <scope>NUCLEOTIDE SEQUENCE [LARGE SCALE GENOMIC DNA]</scope>
    <source>
        <strain evidence="1 2">WSJ-1</strain>
    </source>
</reference>
<organism evidence="1 2">
    <name type="scientific">Nocardioides gansuensis</name>
    <dbReference type="NCBI Taxonomy" id="2138300"/>
    <lineage>
        <taxon>Bacteria</taxon>
        <taxon>Bacillati</taxon>
        <taxon>Actinomycetota</taxon>
        <taxon>Actinomycetes</taxon>
        <taxon>Propionibacteriales</taxon>
        <taxon>Nocardioidaceae</taxon>
        <taxon>Nocardioides</taxon>
    </lineage>
</organism>
<sequence>MRGDRVEIVIDAGGEVRTYEIVASRNGRRVEIETGRGVVTVSEVTRSGTPVRTARFMASRILALVEHPAADQNIARDVIEPRPIRSSG</sequence>
<dbReference type="RefSeq" id="WP_116574562.1">
    <property type="nucleotide sequence ID" value="NZ_QDGZ01000016.1"/>
</dbReference>
<dbReference type="OrthoDB" id="5118276at2"/>
<proteinExistence type="predicted"/>
<comment type="caution">
    <text evidence="1">The sequence shown here is derived from an EMBL/GenBank/DDBJ whole genome shotgun (WGS) entry which is preliminary data.</text>
</comment>
<evidence type="ECO:0000313" key="1">
    <source>
        <dbReference type="EMBL" id="PVG80667.1"/>
    </source>
</evidence>